<proteinExistence type="predicted"/>
<accession>A0A2G5URT5</accession>
<organism evidence="1 2">
    <name type="scientific">Caenorhabditis nigoni</name>
    <dbReference type="NCBI Taxonomy" id="1611254"/>
    <lineage>
        <taxon>Eukaryota</taxon>
        <taxon>Metazoa</taxon>
        <taxon>Ecdysozoa</taxon>
        <taxon>Nematoda</taxon>
        <taxon>Chromadorea</taxon>
        <taxon>Rhabditida</taxon>
        <taxon>Rhabditina</taxon>
        <taxon>Rhabditomorpha</taxon>
        <taxon>Rhabditoidea</taxon>
        <taxon>Rhabditidae</taxon>
        <taxon>Peloderinae</taxon>
        <taxon>Caenorhabditis</taxon>
    </lineage>
</organism>
<evidence type="ECO:0000313" key="1">
    <source>
        <dbReference type="EMBL" id="PIC42257.1"/>
    </source>
</evidence>
<reference evidence="2" key="1">
    <citation type="submission" date="2017-10" db="EMBL/GenBank/DDBJ databases">
        <title>Rapid genome shrinkage in a self-fertile nematode reveals novel sperm competition proteins.</title>
        <authorList>
            <person name="Yin D."/>
            <person name="Schwarz E.M."/>
            <person name="Thomas C.G."/>
            <person name="Felde R.L."/>
            <person name="Korf I.F."/>
            <person name="Cutter A.D."/>
            <person name="Schartner C.M."/>
            <person name="Ralston E.J."/>
            <person name="Meyer B.J."/>
            <person name="Haag E.S."/>
        </authorList>
    </citation>
    <scope>NUCLEOTIDE SEQUENCE [LARGE SCALE GENOMIC DNA]</scope>
    <source>
        <strain evidence="2">JU1422</strain>
    </source>
</reference>
<name>A0A2G5URT5_9PELO</name>
<protein>
    <submittedName>
        <fullName evidence="1">Uncharacterized protein</fullName>
    </submittedName>
</protein>
<keyword evidence="2" id="KW-1185">Reference proteome</keyword>
<dbReference type="AlphaFoldDB" id="A0A2G5URT5"/>
<sequence length="68" mass="7761">METTLNGGQLGWKGSDQFYEDSSLLDEYHWQRQQMASDVGCWTELDAAHCQEASVALLIAISFFWKTD</sequence>
<dbReference type="Proteomes" id="UP000230233">
    <property type="component" value="Chromosome III"/>
</dbReference>
<comment type="caution">
    <text evidence="1">The sequence shown here is derived from an EMBL/GenBank/DDBJ whole genome shotgun (WGS) entry which is preliminary data.</text>
</comment>
<dbReference type="EMBL" id="PDUG01000003">
    <property type="protein sequence ID" value="PIC42257.1"/>
    <property type="molecule type" value="Genomic_DNA"/>
</dbReference>
<gene>
    <name evidence="1" type="primary">Cnig_chr_III.g9390</name>
    <name evidence="1" type="ORF">B9Z55_009390</name>
</gene>
<evidence type="ECO:0000313" key="2">
    <source>
        <dbReference type="Proteomes" id="UP000230233"/>
    </source>
</evidence>